<evidence type="ECO:0000256" key="3">
    <source>
        <dbReference type="ARBA" id="ARBA00022475"/>
    </source>
</evidence>
<dbReference type="PANTHER" id="PTHR23535:SF2">
    <property type="entry name" value="SUGAR EFFLUX TRANSPORTER A-RELATED"/>
    <property type="match status" value="1"/>
</dbReference>
<sequence length="87" mass="9732">MWGSNSLYIINMPLFIINELHLPEKLAGVMMGTAAGLEIPTMLIAGYFAKRLGKRFLMRRCCRGWRLFLRRNADGAFTCHSVGLAAA</sequence>
<evidence type="ECO:0000256" key="2">
    <source>
        <dbReference type="ARBA" id="ARBA00022448"/>
    </source>
</evidence>
<dbReference type="SUPFAM" id="SSF103473">
    <property type="entry name" value="MFS general substrate transporter"/>
    <property type="match status" value="1"/>
</dbReference>
<keyword evidence="5" id="KW-0472">Membrane</keyword>
<name>A0A485JCV6_ECOLX</name>
<feature type="transmembrane region" description="Helical" evidence="5">
    <location>
        <begin position="26"/>
        <end position="49"/>
    </location>
</feature>
<dbReference type="PANTHER" id="PTHR23535">
    <property type="entry name" value="SUGAR EFFLUX TRANSPORTER A-RELATED"/>
    <property type="match status" value="1"/>
</dbReference>
<dbReference type="AlphaFoldDB" id="A0A485JCV6"/>
<evidence type="ECO:0000313" key="6">
    <source>
        <dbReference type="EMBL" id="VFT68525.1"/>
    </source>
</evidence>
<dbReference type="Proteomes" id="UP000358010">
    <property type="component" value="Unassembled WGS sequence"/>
</dbReference>
<keyword evidence="3" id="KW-1003">Cell membrane</keyword>
<dbReference type="Gene3D" id="1.20.1250.20">
    <property type="entry name" value="MFS general substrate transporter like domains"/>
    <property type="match status" value="1"/>
</dbReference>
<evidence type="ECO:0000256" key="4">
    <source>
        <dbReference type="ARBA" id="ARBA00022597"/>
    </source>
</evidence>
<keyword evidence="2" id="KW-0813">Transport</keyword>
<dbReference type="EMBL" id="CAADJZ010000001">
    <property type="protein sequence ID" value="VFT68525.1"/>
    <property type="molecule type" value="Genomic_DNA"/>
</dbReference>
<dbReference type="GO" id="GO:0036448">
    <property type="term" value="P:cellular response to glucose-phosphate stress"/>
    <property type="evidence" value="ECO:0007669"/>
    <property type="project" value="TreeGrafter"/>
</dbReference>
<keyword evidence="5" id="KW-1133">Transmembrane helix</keyword>
<evidence type="ECO:0000256" key="5">
    <source>
        <dbReference type="SAM" id="Phobius"/>
    </source>
</evidence>
<dbReference type="GO" id="GO:0005351">
    <property type="term" value="F:carbohydrate:proton symporter activity"/>
    <property type="evidence" value="ECO:0007669"/>
    <property type="project" value="TreeGrafter"/>
</dbReference>
<accession>A0A485JCV6</accession>
<evidence type="ECO:0000313" key="7">
    <source>
        <dbReference type="Proteomes" id="UP000358010"/>
    </source>
</evidence>
<dbReference type="GO" id="GO:0005886">
    <property type="term" value="C:plasma membrane"/>
    <property type="evidence" value="ECO:0007669"/>
    <property type="project" value="UniProtKB-SubCell"/>
</dbReference>
<keyword evidence="4" id="KW-0762">Sugar transport</keyword>
<gene>
    <name evidence="6" type="primary">setB_2</name>
    <name evidence="6" type="ORF">NCTC10974_02015</name>
</gene>
<dbReference type="GO" id="GO:1904659">
    <property type="term" value="P:D-glucose transmembrane transport"/>
    <property type="evidence" value="ECO:0007669"/>
    <property type="project" value="TreeGrafter"/>
</dbReference>
<keyword evidence="5" id="KW-0812">Transmembrane</keyword>
<dbReference type="InterPro" id="IPR036259">
    <property type="entry name" value="MFS_trans_sf"/>
</dbReference>
<comment type="subcellular location">
    <subcellularLocation>
        <location evidence="1">Cell membrane</location>
        <topology evidence="1">Multi-pass membrane protein</topology>
    </subcellularLocation>
</comment>
<proteinExistence type="predicted"/>
<organism evidence="6 7">
    <name type="scientific">Escherichia coli</name>
    <dbReference type="NCBI Taxonomy" id="562"/>
    <lineage>
        <taxon>Bacteria</taxon>
        <taxon>Pseudomonadati</taxon>
        <taxon>Pseudomonadota</taxon>
        <taxon>Gammaproteobacteria</taxon>
        <taxon>Enterobacterales</taxon>
        <taxon>Enterobacteriaceae</taxon>
        <taxon>Escherichia</taxon>
    </lineage>
</organism>
<protein>
    <submittedName>
        <fullName evidence="6">Sugar efflux transporter B</fullName>
    </submittedName>
</protein>
<dbReference type="GO" id="GO:0015767">
    <property type="term" value="P:lactose transport"/>
    <property type="evidence" value="ECO:0007669"/>
    <property type="project" value="TreeGrafter"/>
</dbReference>
<reference evidence="6 7" key="1">
    <citation type="submission" date="2019-03" db="EMBL/GenBank/DDBJ databases">
        <authorList>
            <consortium name="Pathogen Informatics"/>
        </authorList>
    </citation>
    <scope>NUCLEOTIDE SEQUENCE [LARGE SCALE GENOMIC DNA]</scope>
    <source>
        <strain evidence="6 7">NCTC10974</strain>
    </source>
</reference>
<evidence type="ECO:0000256" key="1">
    <source>
        <dbReference type="ARBA" id="ARBA00004651"/>
    </source>
</evidence>